<dbReference type="OrthoDB" id="5427409at2759"/>
<feature type="chain" id="PRO_5018211455" description="GPI anchored protein" evidence="2">
    <location>
        <begin position="26"/>
        <end position="201"/>
    </location>
</feature>
<dbReference type="STRING" id="1336337.A0A3N4IV33"/>
<name>A0A3N4IV33_9PEZI</name>
<dbReference type="Proteomes" id="UP000276215">
    <property type="component" value="Unassembled WGS sequence"/>
</dbReference>
<gene>
    <name evidence="3" type="ORF">L873DRAFT_1831887</name>
</gene>
<organism evidence="3 4">
    <name type="scientific">Choiromyces venosus 120613-1</name>
    <dbReference type="NCBI Taxonomy" id="1336337"/>
    <lineage>
        <taxon>Eukaryota</taxon>
        <taxon>Fungi</taxon>
        <taxon>Dikarya</taxon>
        <taxon>Ascomycota</taxon>
        <taxon>Pezizomycotina</taxon>
        <taxon>Pezizomycetes</taxon>
        <taxon>Pezizales</taxon>
        <taxon>Tuberaceae</taxon>
        <taxon>Choiromyces</taxon>
    </lineage>
</organism>
<reference evidence="3 4" key="1">
    <citation type="journal article" date="2018" name="Nat. Ecol. Evol.">
        <title>Pezizomycetes genomes reveal the molecular basis of ectomycorrhizal truffle lifestyle.</title>
        <authorList>
            <person name="Murat C."/>
            <person name="Payen T."/>
            <person name="Noel B."/>
            <person name="Kuo A."/>
            <person name="Morin E."/>
            <person name="Chen J."/>
            <person name="Kohler A."/>
            <person name="Krizsan K."/>
            <person name="Balestrini R."/>
            <person name="Da Silva C."/>
            <person name="Montanini B."/>
            <person name="Hainaut M."/>
            <person name="Levati E."/>
            <person name="Barry K.W."/>
            <person name="Belfiori B."/>
            <person name="Cichocki N."/>
            <person name="Clum A."/>
            <person name="Dockter R.B."/>
            <person name="Fauchery L."/>
            <person name="Guy J."/>
            <person name="Iotti M."/>
            <person name="Le Tacon F."/>
            <person name="Lindquist E.A."/>
            <person name="Lipzen A."/>
            <person name="Malagnac F."/>
            <person name="Mello A."/>
            <person name="Molinier V."/>
            <person name="Miyauchi S."/>
            <person name="Poulain J."/>
            <person name="Riccioni C."/>
            <person name="Rubini A."/>
            <person name="Sitrit Y."/>
            <person name="Splivallo R."/>
            <person name="Traeger S."/>
            <person name="Wang M."/>
            <person name="Zifcakova L."/>
            <person name="Wipf D."/>
            <person name="Zambonelli A."/>
            <person name="Paolocci F."/>
            <person name="Nowrousian M."/>
            <person name="Ottonello S."/>
            <person name="Baldrian P."/>
            <person name="Spatafora J.W."/>
            <person name="Henrissat B."/>
            <person name="Nagy L.G."/>
            <person name="Aury J.M."/>
            <person name="Wincker P."/>
            <person name="Grigoriev I.V."/>
            <person name="Bonfante P."/>
            <person name="Martin F.M."/>
        </authorList>
    </citation>
    <scope>NUCLEOTIDE SEQUENCE [LARGE SCALE GENOMIC DNA]</scope>
    <source>
        <strain evidence="3 4">120613-1</strain>
    </source>
</reference>
<proteinExistence type="predicted"/>
<feature type="compositionally biased region" description="Low complexity" evidence="1">
    <location>
        <begin position="65"/>
        <end position="132"/>
    </location>
</feature>
<protein>
    <recommendedName>
        <fullName evidence="5">GPI anchored protein</fullName>
    </recommendedName>
</protein>
<evidence type="ECO:0000256" key="1">
    <source>
        <dbReference type="SAM" id="MobiDB-lite"/>
    </source>
</evidence>
<feature type="region of interest" description="Disordered" evidence="1">
    <location>
        <begin position="60"/>
        <end position="138"/>
    </location>
</feature>
<evidence type="ECO:0000313" key="4">
    <source>
        <dbReference type="Proteomes" id="UP000276215"/>
    </source>
</evidence>
<dbReference type="EMBL" id="ML120554">
    <property type="protein sequence ID" value="RPA89819.1"/>
    <property type="molecule type" value="Genomic_DNA"/>
</dbReference>
<accession>A0A3N4IV33</accession>
<feature type="signal peptide" evidence="2">
    <location>
        <begin position="1"/>
        <end position="25"/>
    </location>
</feature>
<keyword evidence="4" id="KW-1185">Reference proteome</keyword>
<keyword evidence="2" id="KW-0732">Signal</keyword>
<evidence type="ECO:0000256" key="2">
    <source>
        <dbReference type="SAM" id="SignalP"/>
    </source>
</evidence>
<evidence type="ECO:0008006" key="5">
    <source>
        <dbReference type="Google" id="ProtNLM"/>
    </source>
</evidence>
<sequence>MFGRSISLLSSLLLVLLFFTPAILADSEQQFQELVRDVPEDRLHAALHDYNGAKFKHVKLAKRQSNTTTTSRNTDTTSHSTPTTAIITTGHTSTQKTRGPTTTTSNTESTTTAPPATSKRGTTSLTLRSTRTVSGPDGASTFTDVTVVVATPTDESSTPTEGTTSSTTRIGAPGLQNVGLRVSGGDSVIVAVIAALGFFML</sequence>
<dbReference type="AlphaFoldDB" id="A0A3N4IV33"/>
<evidence type="ECO:0000313" key="3">
    <source>
        <dbReference type="EMBL" id="RPA89819.1"/>
    </source>
</evidence>